<dbReference type="AlphaFoldDB" id="A0ABD2VWW6"/>
<proteinExistence type="predicted"/>
<evidence type="ECO:0000313" key="3">
    <source>
        <dbReference type="Proteomes" id="UP001627154"/>
    </source>
</evidence>
<evidence type="ECO:0000256" key="1">
    <source>
        <dbReference type="SAM" id="MobiDB-lite"/>
    </source>
</evidence>
<feature type="region of interest" description="Disordered" evidence="1">
    <location>
        <begin position="1"/>
        <end position="45"/>
    </location>
</feature>
<comment type="caution">
    <text evidence="2">The sequence shown here is derived from an EMBL/GenBank/DDBJ whole genome shotgun (WGS) entry which is preliminary data.</text>
</comment>
<protein>
    <submittedName>
        <fullName evidence="2">Uncharacterized protein</fullName>
    </submittedName>
</protein>
<reference evidence="2 3" key="1">
    <citation type="journal article" date="2024" name="bioRxiv">
        <title>A reference genome for Trichogramma kaykai: A tiny desert-dwelling parasitoid wasp with competing sex-ratio distorters.</title>
        <authorList>
            <person name="Culotta J."/>
            <person name="Lindsey A.R."/>
        </authorList>
    </citation>
    <scope>NUCLEOTIDE SEQUENCE [LARGE SCALE GENOMIC DNA]</scope>
    <source>
        <strain evidence="2 3">KSX58</strain>
    </source>
</reference>
<evidence type="ECO:0000313" key="2">
    <source>
        <dbReference type="EMBL" id="KAL3385297.1"/>
    </source>
</evidence>
<gene>
    <name evidence="2" type="ORF">TKK_019076</name>
</gene>
<accession>A0ABD2VWW6</accession>
<sequence>MSLWSTSTGCNQPTGKGDQQQKQQQKLEKQQQQSQQQQHTQQQGIGALAATNLQARIPVHASTPPLYSHAHLYGPSGHCFHKRNHTCHQVLIVHLQLCSYTPSLLLLHFTFFYTFL</sequence>
<dbReference type="Proteomes" id="UP001627154">
    <property type="component" value="Unassembled WGS sequence"/>
</dbReference>
<organism evidence="2 3">
    <name type="scientific">Trichogramma kaykai</name>
    <dbReference type="NCBI Taxonomy" id="54128"/>
    <lineage>
        <taxon>Eukaryota</taxon>
        <taxon>Metazoa</taxon>
        <taxon>Ecdysozoa</taxon>
        <taxon>Arthropoda</taxon>
        <taxon>Hexapoda</taxon>
        <taxon>Insecta</taxon>
        <taxon>Pterygota</taxon>
        <taxon>Neoptera</taxon>
        <taxon>Endopterygota</taxon>
        <taxon>Hymenoptera</taxon>
        <taxon>Apocrita</taxon>
        <taxon>Proctotrupomorpha</taxon>
        <taxon>Chalcidoidea</taxon>
        <taxon>Trichogrammatidae</taxon>
        <taxon>Trichogramma</taxon>
    </lineage>
</organism>
<feature type="compositionally biased region" description="Low complexity" evidence="1">
    <location>
        <begin position="20"/>
        <end position="43"/>
    </location>
</feature>
<dbReference type="EMBL" id="JBJJXI010000158">
    <property type="protein sequence ID" value="KAL3385297.1"/>
    <property type="molecule type" value="Genomic_DNA"/>
</dbReference>
<name>A0ABD2VWW6_9HYME</name>
<keyword evidence="3" id="KW-1185">Reference proteome</keyword>
<feature type="compositionally biased region" description="Polar residues" evidence="1">
    <location>
        <begin position="1"/>
        <end position="18"/>
    </location>
</feature>